<feature type="transmembrane region" description="Helical" evidence="1">
    <location>
        <begin position="194"/>
        <end position="212"/>
    </location>
</feature>
<keyword evidence="1" id="KW-0812">Transmembrane</keyword>
<dbReference type="Pfam" id="PF12679">
    <property type="entry name" value="ABC2_membrane_2"/>
    <property type="match status" value="1"/>
</dbReference>
<dbReference type="GO" id="GO:0005886">
    <property type="term" value="C:plasma membrane"/>
    <property type="evidence" value="ECO:0007669"/>
    <property type="project" value="UniProtKB-SubCell"/>
</dbReference>
<keyword evidence="1" id="KW-1133">Transmembrane helix</keyword>
<dbReference type="OrthoDB" id="9800309at2"/>
<feature type="transmembrane region" description="Helical" evidence="1">
    <location>
        <begin position="78"/>
        <end position="96"/>
    </location>
</feature>
<dbReference type="PANTHER" id="PTHR37305:SF1">
    <property type="entry name" value="MEMBRANE PROTEIN"/>
    <property type="match status" value="1"/>
</dbReference>
<dbReference type="STRING" id="269670.SAMN02982927_02202"/>
<feature type="transmembrane region" description="Helical" evidence="1">
    <location>
        <begin position="127"/>
        <end position="148"/>
    </location>
</feature>
<keyword evidence="1" id="KW-0472">Membrane</keyword>
<dbReference type="AlphaFoldDB" id="A0A1I2T7U8"/>
<evidence type="ECO:0000313" key="3">
    <source>
        <dbReference type="Proteomes" id="UP000198752"/>
    </source>
</evidence>
<feature type="transmembrane region" description="Helical" evidence="1">
    <location>
        <begin position="240"/>
        <end position="261"/>
    </location>
</feature>
<dbReference type="EMBL" id="FOOY01000014">
    <property type="protein sequence ID" value="SFG60975.1"/>
    <property type="molecule type" value="Genomic_DNA"/>
</dbReference>
<feature type="transmembrane region" description="Helical" evidence="1">
    <location>
        <begin position="15"/>
        <end position="35"/>
    </location>
</feature>
<reference evidence="3" key="1">
    <citation type="submission" date="2016-10" db="EMBL/GenBank/DDBJ databases">
        <authorList>
            <person name="Varghese N."/>
            <person name="Submissions S."/>
        </authorList>
    </citation>
    <scope>NUCLEOTIDE SEQUENCE [LARGE SCALE GENOMIC DNA]</scope>
    <source>
        <strain evidence="3">ATCC 700379</strain>
    </source>
</reference>
<protein>
    <submittedName>
        <fullName evidence="2">ABC-2 type transport system permease protein</fullName>
    </submittedName>
</protein>
<evidence type="ECO:0000313" key="2">
    <source>
        <dbReference type="EMBL" id="SFG60975.1"/>
    </source>
</evidence>
<feature type="transmembrane region" description="Helical" evidence="1">
    <location>
        <begin position="160"/>
        <end position="182"/>
    </location>
</feature>
<name>A0A1I2T7U8_9BACL</name>
<proteinExistence type="predicted"/>
<evidence type="ECO:0000256" key="1">
    <source>
        <dbReference type="SAM" id="Phobius"/>
    </source>
</evidence>
<gene>
    <name evidence="2" type="ORF">SAMN02982927_02202</name>
</gene>
<organism evidence="2 3">
    <name type="scientific">Sporolactobacillus nakayamae</name>
    <dbReference type="NCBI Taxonomy" id="269670"/>
    <lineage>
        <taxon>Bacteria</taxon>
        <taxon>Bacillati</taxon>
        <taxon>Bacillota</taxon>
        <taxon>Bacilli</taxon>
        <taxon>Bacillales</taxon>
        <taxon>Sporolactobacillaceae</taxon>
        <taxon>Sporolactobacillus</taxon>
    </lineage>
</organism>
<dbReference type="Proteomes" id="UP000198752">
    <property type="component" value="Unassembled WGS sequence"/>
</dbReference>
<keyword evidence="3" id="KW-1185">Reference proteome</keyword>
<sequence length="268" mass="29639">MTLFRLECRTHIKTLVIWIVVVGVLTLGLVSLFPAMKDMGLQQMDLKSMPKDMLKAFNLSDMAALATIKGYFGYEYQYIVIATGIFAAMLGTNALAREEAEGTIGYLYAQPITRLSIVGSKMLANSLLYTVYWAVSMAIAFLGCILFKESGASVHGLFKSFAQLAFSGWVMGLTFLVFGFLLSSFLSTNKSATSLSLGVVFLTFILGVVGKMNDDFQALVFFSPVDTALPSTVFKNGIEWNYIVTDLIVIMVSCLLTFWIYKRKDLKV</sequence>
<dbReference type="GO" id="GO:0140359">
    <property type="term" value="F:ABC-type transporter activity"/>
    <property type="evidence" value="ECO:0007669"/>
    <property type="project" value="InterPro"/>
</dbReference>
<dbReference type="RefSeq" id="WP_093672899.1">
    <property type="nucleotide sequence ID" value="NZ_FOOY01000014.1"/>
</dbReference>
<accession>A0A1I2T7U8</accession>
<dbReference type="PANTHER" id="PTHR37305">
    <property type="entry name" value="INTEGRAL MEMBRANE PROTEIN-RELATED"/>
    <property type="match status" value="1"/>
</dbReference>